<name>A0A6P7HXC5_9TELE</name>
<feature type="domain" description="Ig-like" evidence="3">
    <location>
        <begin position="21"/>
        <end position="126"/>
    </location>
</feature>
<dbReference type="GO" id="GO:0009897">
    <property type="term" value="C:external side of plasma membrane"/>
    <property type="evidence" value="ECO:0007669"/>
    <property type="project" value="TreeGrafter"/>
</dbReference>
<dbReference type="Proteomes" id="UP000515145">
    <property type="component" value="Chromosome 24"/>
</dbReference>
<keyword evidence="1" id="KW-0812">Transmembrane</keyword>
<dbReference type="AlphaFoldDB" id="A0A6P7HXC5"/>
<keyword evidence="4" id="KW-1185">Reference proteome</keyword>
<dbReference type="GeneID" id="114428750"/>
<sequence>MVQSGHIQMCVFWILLLQFAAAVSSQTSSYFTVRVGDDVTLPCENVIKPQPSCGSTTWIYSTRKQSGTEELVNLGKIRESSTSDRLSLTADCSLLIERVTEQDAGLYSCRQFISGQQGSDHAVHLSVIHITEQTHTDKVTLTCSVFTYEGCRHTVEWLIQSTRNTEISQSTCSSSVSIDSDRKDESFTCEVTDNNNNKVLLCSSEPQTSCERQPSVDKTKTSTTLATTPSTQMTKNNKQMDENFNKTATSDPSTQSHCWWRLMVGSVGVAALISAVVVVNIWTRAKVRKSETDENKVCSDEEDAL</sequence>
<evidence type="ECO:0000259" key="3">
    <source>
        <dbReference type="PROSITE" id="PS50835"/>
    </source>
</evidence>
<organism evidence="4 5">
    <name type="scientific">Parambassis ranga</name>
    <name type="common">Indian glassy fish</name>
    <dbReference type="NCBI Taxonomy" id="210632"/>
    <lineage>
        <taxon>Eukaryota</taxon>
        <taxon>Metazoa</taxon>
        <taxon>Chordata</taxon>
        <taxon>Craniata</taxon>
        <taxon>Vertebrata</taxon>
        <taxon>Euteleostomi</taxon>
        <taxon>Actinopterygii</taxon>
        <taxon>Neopterygii</taxon>
        <taxon>Teleostei</taxon>
        <taxon>Neoteleostei</taxon>
        <taxon>Acanthomorphata</taxon>
        <taxon>Ovalentaria</taxon>
        <taxon>Ambassidae</taxon>
        <taxon>Parambassis</taxon>
    </lineage>
</organism>
<dbReference type="InParanoid" id="A0A6P7HXC5"/>
<dbReference type="GO" id="GO:0042289">
    <property type="term" value="F:MHC class II protein binding"/>
    <property type="evidence" value="ECO:0007669"/>
    <property type="project" value="TreeGrafter"/>
</dbReference>
<evidence type="ECO:0000313" key="5">
    <source>
        <dbReference type="RefSeq" id="XP_028253224.1"/>
    </source>
</evidence>
<feature type="transmembrane region" description="Helical" evidence="1">
    <location>
        <begin position="259"/>
        <end position="282"/>
    </location>
</feature>
<evidence type="ECO:0000313" key="4">
    <source>
        <dbReference type="Proteomes" id="UP000515145"/>
    </source>
</evidence>
<keyword evidence="1" id="KW-1133">Transmembrane helix</keyword>
<dbReference type="GO" id="GO:0035723">
    <property type="term" value="P:interleukin-15-mediated signaling pathway"/>
    <property type="evidence" value="ECO:0007669"/>
    <property type="project" value="TreeGrafter"/>
</dbReference>
<feature type="chain" id="PRO_5027610814" evidence="2">
    <location>
        <begin position="26"/>
        <end position="305"/>
    </location>
</feature>
<dbReference type="InterPro" id="IPR013106">
    <property type="entry name" value="Ig_V-set"/>
</dbReference>
<gene>
    <name evidence="5" type="primary">LOC114428750</name>
</gene>
<dbReference type="PANTHER" id="PTHR11422">
    <property type="entry name" value="T-CELL SURFACE GLYCOPROTEIN CD4"/>
    <property type="match status" value="1"/>
</dbReference>
<dbReference type="GO" id="GO:0042110">
    <property type="term" value="P:T cell activation"/>
    <property type="evidence" value="ECO:0007669"/>
    <property type="project" value="TreeGrafter"/>
</dbReference>
<accession>A0A6P7HXC5</accession>
<dbReference type="SUPFAM" id="SSF48726">
    <property type="entry name" value="Immunoglobulin"/>
    <property type="match status" value="1"/>
</dbReference>
<dbReference type="InterPro" id="IPR013783">
    <property type="entry name" value="Ig-like_fold"/>
</dbReference>
<dbReference type="PROSITE" id="PS50835">
    <property type="entry name" value="IG_LIKE"/>
    <property type="match status" value="2"/>
</dbReference>
<dbReference type="InterPro" id="IPR003599">
    <property type="entry name" value="Ig_sub"/>
</dbReference>
<reference evidence="5" key="1">
    <citation type="submission" date="2025-08" db="UniProtKB">
        <authorList>
            <consortium name="RefSeq"/>
        </authorList>
    </citation>
    <scope>IDENTIFICATION</scope>
</reference>
<dbReference type="InterPro" id="IPR036179">
    <property type="entry name" value="Ig-like_dom_sf"/>
</dbReference>
<dbReference type="Gene3D" id="2.60.40.10">
    <property type="entry name" value="Immunoglobulins"/>
    <property type="match status" value="1"/>
</dbReference>
<dbReference type="GO" id="GO:0070374">
    <property type="term" value="P:positive regulation of ERK1 and ERK2 cascade"/>
    <property type="evidence" value="ECO:0007669"/>
    <property type="project" value="TreeGrafter"/>
</dbReference>
<keyword evidence="1" id="KW-0472">Membrane</keyword>
<dbReference type="RefSeq" id="XP_028253224.1">
    <property type="nucleotide sequence ID" value="XM_028397423.1"/>
</dbReference>
<keyword evidence="2" id="KW-0732">Signal</keyword>
<protein>
    <submittedName>
        <fullName evidence="5">Uncharacterized protein LOC114428750 isoform X1</fullName>
    </submittedName>
</protein>
<dbReference type="InterPro" id="IPR007110">
    <property type="entry name" value="Ig-like_dom"/>
</dbReference>
<dbReference type="GO" id="GO:1990782">
    <property type="term" value="F:protein tyrosine kinase binding"/>
    <property type="evidence" value="ECO:0007669"/>
    <property type="project" value="TreeGrafter"/>
</dbReference>
<dbReference type="OrthoDB" id="8869347at2759"/>
<proteinExistence type="predicted"/>
<dbReference type="SMART" id="SM00409">
    <property type="entry name" value="IG"/>
    <property type="match status" value="1"/>
</dbReference>
<evidence type="ECO:0000256" key="2">
    <source>
        <dbReference type="SAM" id="SignalP"/>
    </source>
</evidence>
<evidence type="ECO:0000256" key="1">
    <source>
        <dbReference type="SAM" id="Phobius"/>
    </source>
</evidence>
<dbReference type="Pfam" id="PF07686">
    <property type="entry name" value="V-set"/>
    <property type="match status" value="1"/>
</dbReference>
<feature type="domain" description="Ig-like" evidence="3">
    <location>
        <begin position="137"/>
        <end position="200"/>
    </location>
</feature>
<feature type="signal peptide" evidence="2">
    <location>
        <begin position="1"/>
        <end position="25"/>
    </location>
</feature>
<dbReference type="GO" id="GO:0045121">
    <property type="term" value="C:membrane raft"/>
    <property type="evidence" value="ECO:0007669"/>
    <property type="project" value="TreeGrafter"/>
</dbReference>
<dbReference type="PANTHER" id="PTHR11422:SF5">
    <property type="entry name" value="DIVERSE IMMUNOGLOBULIN DOMAIN-CONTAINING PROTEIN 1.1 ISOFORM X1-RELATED"/>
    <property type="match status" value="1"/>
</dbReference>